<keyword evidence="7" id="KW-1185">Reference proteome</keyword>
<protein>
    <submittedName>
        <fullName evidence="6">Gliding motility-associated C-terminal domain-containing protein</fullName>
    </submittedName>
</protein>
<feature type="chain" id="PRO_5030022884" evidence="5">
    <location>
        <begin position="23"/>
        <end position="724"/>
    </location>
</feature>
<dbReference type="CDD" id="cd05819">
    <property type="entry name" value="NHL"/>
    <property type="match status" value="1"/>
</dbReference>
<feature type="repeat" description="NHL" evidence="4">
    <location>
        <begin position="330"/>
        <end position="367"/>
    </location>
</feature>
<evidence type="ECO:0000256" key="3">
    <source>
        <dbReference type="ARBA" id="ARBA00023180"/>
    </source>
</evidence>
<name>A0A173MFQ8_9BACT</name>
<keyword evidence="2" id="KW-0677">Repeat</keyword>
<dbReference type="Pfam" id="PF01436">
    <property type="entry name" value="NHL"/>
    <property type="match status" value="2"/>
</dbReference>
<organism evidence="6 7">
    <name type="scientific">Filimonas lacunae</name>
    <dbReference type="NCBI Taxonomy" id="477680"/>
    <lineage>
        <taxon>Bacteria</taxon>
        <taxon>Pseudomonadati</taxon>
        <taxon>Bacteroidota</taxon>
        <taxon>Chitinophagia</taxon>
        <taxon>Chitinophagales</taxon>
        <taxon>Chitinophagaceae</taxon>
        <taxon>Filimonas</taxon>
    </lineage>
</organism>
<dbReference type="KEGG" id="fln:FLA_2287"/>
<evidence type="ECO:0000256" key="5">
    <source>
        <dbReference type="SAM" id="SignalP"/>
    </source>
</evidence>
<dbReference type="InterPro" id="IPR026341">
    <property type="entry name" value="T9SS_type_B"/>
</dbReference>
<evidence type="ECO:0000256" key="4">
    <source>
        <dbReference type="PROSITE-ProRule" id="PRU00504"/>
    </source>
</evidence>
<dbReference type="NCBIfam" id="TIGR04131">
    <property type="entry name" value="Bac_Flav_CTERM"/>
    <property type="match status" value="1"/>
</dbReference>
<feature type="repeat" description="NHL" evidence="4">
    <location>
        <begin position="184"/>
        <end position="212"/>
    </location>
</feature>
<evidence type="ECO:0000313" key="6">
    <source>
        <dbReference type="EMBL" id="SIT25579.1"/>
    </source>
</evidence>
<dbReference type="STRING" id="477680.SAMN05421788_106337"/>
<dbReference type="Pfam" id="PF13585">
    <property type="entry name" value="CHU_C"/>
    <property type="match status" value="1"/>
</dbReference>
<feature type="repeat" description="NHL" evidence="4">
    <location>
        <begin position="230"/>
        <end position="266"/>
    </location>
</feature>
<keyword evidence="1 5" id="KW-0732">Signal</keyword>
<dbReference type="EMBL" id="FTOR01000006">
    <property type="protein sequence ID" value="SIT25579.1"/>
    <property type="molecule type" value="Genomic_DNA"/>
</dbReference>
<dbReference type="AlphaFoldDB" id="A0A173MFQ8"/>
<dbReference type="PANTHER" id="PTHR10680">
    <property type="entry name" value="PEPTIDYL-GLYCINE ALPHA-AMIDATING MONOOXYGENASE"/>
    <property type="match status" value="1"/>
</dbReference>
<evidence type="ECO:0000313" key="7">
    <source>
        <dbReference type="Proteomes" id="UP000186917"/>
    </source>
</evidence>
<gene>
    <name evidence="6" type="ORF">SAMN05421788_106337</name>
</gene>
<dbReference type="InterPro" id="IPR001258">
    <property type="entry name" value="NHL_repeat"/>
</dbReference>
<keyword evidence="3" id="KW-0325">Glycoprotein</keyword>
<dbReference type="Gene3D" id="2.120.10.30">
    <property type="entry name" value="TolB, C-terminal domain"/>
    <property type="match status" value="2"/>
</dbReference>
<dbReference type="GO" id="GO:0005576">
    <property type="term" value="C:extracellular region"/>
    <property type="evidence" value="ECO:0007669"/>
    <property type="project" value="TreeGrafter"/>
</dbReference>
<proteinExistence type="predicted"/>
<dbReference type="PANTHER" id="PTHR10680:SF14">
    <property type="entry name" value="PEPTIDYL-GLYCINE ALPHA-AMIDATING MONOOXYGENASE"/>
    <property type="match status" value="1"/>
</dbReference>
<dbReference type="PROSITE" id="PS51125">
    <property type="entry name" value="NHL"/>
    <property type="match status" value="3"/>
</dbReference>
<evidence type="ECO:0000256" key="2">
    <source>
        <dbReference type="ARBA" id="ARBA00022737"/>
    </source>
</evidence>
<dbReference type="RefSeq" id="WP_076380524.1">
    <property type="nucleotide sequence ID" value="NZ_AP017422.1"/>
</dbReference>
<reference evidence="7" key="1">
    <citation type="submission" date="2017-01" db="EMBL/GenBank/DDBJ databases">
        <authorList>
            <person name="Varghese N."/>
            <person name="Submissions S."/>
        </authorList>
    </citation>
    <scope>NUCLEOTIDE SEQUENCE [LARGE SCALE GENOMIC DNA]</scope>
    <source>
        <strain evidence="7">DSM 21054</strain>
    </source>
</reference>
<dbReference type="Proteomes" id="UP000186917">
    <property type="component" value="Unassembled WGS sequence"/>
</dbReference>
<dbReference type="OrthoDB" id="641420at2"/>
<dbReference type="SUPFAM" id="SSF63829">
    <property type="entry name" value="Calcium-dependent phosphotriesterase"/>
    <property type="match status" value="2"/>
</dbReference>
<evidence type="ECO:0000256" key="1">
    <source>
        <dbReference type="ARBA" id="ARBA00022729"/>
    </source>
</evidence>
<dbReference type="InterPro" id="IPR011042">
    <property type="entry name" value="6-blade_b-propeller_TolB-like"/>
</dbReference>
<sequence length="724" mass="76861">MKYRLFILLIVFCKYSFITARAQCSNGTTSPSASITGGPCTGIPITFTGSTTPNSLQWYNGSSLVNTVAATTTSATVAGGNGAGSALNQLNYPCRIWVDAAGTLYVPDKDNYRIVKWLQGAVTGSVVMSGYYANLNGGANCVMLDKQGNLFAINQIVGAVLRLPAGGNPDTDVETLSASYALWSPTDLYVDDNGDLYVSDQDKNAVFKFSKSSGYSAFAYVVVAGNNGSGSANNQFGRPTGIYVDADGNVYVCDTDNSRVMKWAPGAVTGVVVAGSNSGSGSDATRLYNPLDVFVDCGGNMFIADYNNNRIQKWAKGATSGVTVAGGNGRGSASNQLNGPIGVFVDTTGAIYVSEVGNNRVQKFTSTINNTFTPSTPGKYVAVAAYNTGSLTTDTLEIKAPGTVAVSVAADTTVVCASGGFVSYQAQAINGGSSPVYQWSKNGMVLSATTAVYADNNALPGDKVFCTLTSNEVCVAAATVNSNVIAVTAYPVVNLELGPDISICPGTTTTLSAATSYPFYEWQNGSGLPQQTVTDSGKYYLTVKDICNRAFSDTVRVSLYAVASQVLPDDTTICSYDRITLTSIIPLNSRVWQTNSTAASIDVSAGVYWLTGKDMHNCTVKDTIWVYGEKCLDHGMYMPTAFTPDHDGKNDVFRPVFSGKVSQYRFSVYNRYGQQVFTSTQLNQGWDGTFKGSYSDMNVYVWVCQYQLDGGPLQVEKGTVTLLR</sequence>
<feature type="signal peptide" evidence="5">
    <location>
        <begin position="1"/>
        <end position="22"/>
    </location>
</feature>
<accession>A0A173MFQ8</accession>